<sequence>MHNPEKFYGGHINYLKQQHQSRCLLQLKKNYHIQKEKPFPAVFKSRLDGPSVAWNVFKRLSLAASFADSCTKDCMVFSFEERVPENPGQRLFLVT</sequence>
<keyword evidence="2" id="KW-1185">Reference proteome</keyword>
<evidence type="ECO:0000313" key="1">
    <source>
        <dbReference type="EMBL" id="KFM80782.1"/>
    </source>
</evidence>
<dbReference type="EMBL" id="KK121583">
    <property type="protein sequence ID" value="KFM80782.1"/>
    <property type="molecule type" value="Genomic_DNA"/>
</dbReference>
<dbReference type="AlphaFoldDB" id="A0A087UTU3"/>
<dbReference type="OrthoDB" id="5988181at2759"/>
<organism evidence="1 2">
    <name type="scientific">Stegodyphus mimosarum</name>
    <name type="common">African social velvet spider</name>
    <dbReference type="NCBI Taxonomy" id="407821"/>
    <lineage>
        <taxon>Eukaryota</taxon>
        <taxon>Metazoa</taxon>
        <taxon>Ecdysozoa</taxon>
        <taxon>Arthropoda</taxon>
        <taxon>Chelicerata</taxon>
        <taxon>Arachnida</taxon>
        <taxon>Araneae</taxon>
        <taxon>Araneomorphae</taxon>
        <taxon>Entelegynae</taxon>
        <taxon>Eresoidea</taxon>
        <taxon>Eresidae</taxon>
        <taxon>Stegodyphus</taxon>
    </lineage>
</organism>
<reference evidence="1 2" key="1">
    <citation type="submission" date="2013-11" db="EMBL/GenBank/DDBJ databases">
        <title>Genome sequencing of Stegodyphus mimosarum.</title>
        <authorList>
            <person name="Bechsgaard J."/>
        </authorList>
    </citation>
    <scope>NUCLEOTIDE SEQUENCE [LARGE SCALE GENOMIC DNA]</scope>
</reference>
<dbReference type="Proteomes" id="UP000054359">
    <property type="component" value="Unassembled WGS sequence"/>
</dbReference>
<accession>A0A087UTU3</accession>
<feature type="non-terminal residue" evidence="1">
    <location>
        <position position="95"/>
    </location>
</feature>
<name>A0A087UTU3_STEMI</name>
<evidence type="ECO:0000313" key="2">
    <source>
        <dbReference type="Proteomes" id="UP000054359"/>
    </source>
</evidence>
<proteinExistence type="predicted"/>
<protein>
    <submittedName>
        <fullName evidence="1">Uncharacterized protein</fullName>
    </submittedName>
</protein>
<gene>
    <name evidence="1" type="ORF">X975_01570</name>
</gene>